<evidence type="ECO:0000256" key="17">
    <source>
        <dbReference type="ARBA" id="ARBA00023329"/>
    </source>
</evidence>
<evidence type="ECO:0000256" key="14">
    <source>
        <dbReference type="ARBA" id="ARBA00023128"/>
    </source>
</evidence>
<evidence type="ECO:0000256" key="13">
    <source>
        <dbReference type="ARBA" id="ARBA00023034"/>
    </source>
</evidence>
<keyword evidence="9" id="KW-0732">Signal</keyword>
<keyword evidence="7" id="KW-0813">Transport</keyword>
<proteinExistence type="inferred from homology"/>
<evidence type="ECO:0000256" key="12">
    <source>
        <dbReference type="ARBA" id="ARBA00023006"/>
    </source>
</evidence>
<protein>
    <recommendedName>
        <fullName evidence="6">Autophagy-related protein 27</fullName>
    </recommendedName>
</protein>
<dbReference type="PROSITE" id="PS51914">
    <property type="entry name" value="MRH"/>
    <property type="match status" value="1"/>
</dbReference>
<evidence type="ECO:0000256" key="18">
    <source>
        <dbReference type="SAM" id="MobiDB-lite"/>
    </source>
</evidence>
<keyword evidence="12" id="KW-0072">Autophagy</keyword>
<keyword evidence="16" id="KW-1015">Disulfide bond</keyword>
<feature type="compositionally biased region" description="Basic and acidic residues" evidence="18">
    <location>
        <begin position="196"/>
        <end position="205"/>
    </location>
</feature>
<evidence type="ECO:0000256" key="5">
    <source>
        <dbReference type="ARBA" id="ARBA00005363"/>
    </source>
</evidence>
<dbReference type="Pfam" id="PF09451">
    <property type="entry name" value="ATG27"/>
    <property type="match status" value="1"/>
</dbReference>
<evidence type="ECO:0000259" key="20">
    <source>
        <dbReference type="PROSITE" id="PS51914"/>
    </source>
</evidence>
<evidence type="ECO:0000256" key="9">
    <source>
        <dbReference type="ARBA" id="ARBA00022729"/>
    </source>
</evidence>
<keyword evidence="11 19" id="KW-1133">Transmembrane helix</keyword>
<dbReference type="GO" id="GO:0006914">
    <property type="term" value="P:autophagy"/>
    <property type="evidence" value="ECO:0007669"/>
    <property type="project" value="UniProtKB-KW"/>
</dbReference>
<evidence type="ECO:0000256" key="10">
    <source>
        <dbReference type="ARBA" id="ARBA00022927"/>
    </source>
</evidence>
<evidence type="ECO:0000256" key="3">
    <source>
        <dbReference type="ARBA" id="ARBA00004472"/>
    </source>
</evidence>
<dbReference type="InterPro" id="IPR018939">
    <property type="entry name" value="Autophagy-rel_prot_27"/>
</dbReference>
<comment type="caution">
    <text evidence="21">The sequence shown here is derived from an EMBL/GenBank/DDBJ whole genome shotgun (WGS) entry which is preliminary data.</text>
</comment>
<evidence type="ECO:0000313" key="21">
    <source>
        <dbReference type="EMBL" id="RSM05818.1"/>
    </source>
</evidence>
<evidence type="ECO:0000256" key="6">
    <source>
        <dbReference type="ARBA" id="ARBA00013776"/>
    </source>
</evidence>
<dbReference type="GO" id="GO:0000139">
    <property type="term" value="C:Golgi membrane"/>
    <property type="evidence" value="ECO:0007669"/>
    <property type="project" value="UniProtKB-SubCell"/>
</dbReference>
<dbReference type="Gene3D" id="2.70.130.10">
    <property type="entry name" value="Mannose-6-phosphate receptor binding domain"/>
    <property type="match status" value="1"/>
</dbReference>
<evidence type="ECO:0000256" key="16">
    <source>
        <dbReference type="ARBA" id="ARBA00023157"/>
    </source>
</evidence>
<evidence type="ECO:0000256" key="4">
    <source>
        <dbReference type="ARBA" id="ARBA00004614"/>
    </source>
</evidence>
<comment type="subcellular location">
    <subcellularLocation>
        <location evidence="2">Cytoplasmic vesicle membrane</location>
        <topology evidence="2">Single-pass type I membrane protein</topology>
    </subcellularLocation>
    <subcellularLocation>
        <location evidence="4">Golgi apparatus membrane</location>
        <topology evidence="4">Single-pass type I membrane protein</topology>
    </subcellularLocation>
    <subcellularLocation>
        <location evidence="1">Mitochondrion membrane</location>
        <topology evidence="1">Single-pass membrane protein</topology>
    </subcellularLocation>
    <subcellularLocation>
        <location evidence="3">Preautophagosomal structure membrane</location>
        <topology evidence="3">Single-pass type I membrane protein</topology>
    </subcellularLocation>
</comment>
<dbReference type="PANTHER" id="PTHR15071">
    <property type="entry name" value="MANNOSE-6-PHOSPHATE RECEPTOR FAMILY MEMBER"/>
    <property type="match status" value="1"/>
</dbReference>
<dbReference type="EMBL" id="NKCK01000050">
    <property type="protein sequence ID" value="RSM05818.1"/>
    <property type="molecule type" value="Genomic_DNA"/>
</dbReference>
<comment type="similarity">
    <text evidence="5">Belongs to the ATG27 family.</text>
</comment>
<dbReference type="InterPro" id="IPR009011">
    <property type="entry name" value="Man6P_isomerase_rcpt-bd_dom_sf"/>
</dbReference>
<keyword evidence="22" id="KW-1185">Reference proteome</keyword>
<dbReference type="PANTHER" id="PTHR15071:SF13">
    <property type="entry name" value="AUTOPHAGY-RELATED PROTEIN 27"/>
    <property type="match status" value="1"/>
</dbReference>
<evidence type="ECO:0000256" key="15">
    <source>
        <dbReference type="ARBA" id="ARBA00023136"/>
    </source>
</evidence>
<accession>A0A428TUT5</accession>
<dbReference type="Proteomes" id="UP000287144">
    <property type="component" value="Unassembled WGS sequence"/>
</dbReference>
<keyword evidence="15 19" id="KW-0472">Membrane</keyword>
<dbReference type="AlphaFoldDB" id="A0A428TUT5"/>
<gene>
    <name evidence="21" type="ORF">CEP52_006084</name>
</gene>
<keyword evidence="10" id="KW-0653">Protein transport</keyword>
<keyword evidence="8 19" id="KW-0812">Transmembrane</keyword>
<dbReference type="STRING" id="1325735.A0A428TUT5"/>
<keyword evidence="14" id="KW-0496">Mitochondrion</keyword>
<dbReference type="GO" id="GO:0034045">
    <property type="term" value="C:phagophore assembly site membrane"/>
    <property type="evidence" value="ECO:0007669"/>
    <property type="project" value="UniProtKB-SubCell"/>
</dbReference>
<feature type="region of interest" description="Disordered" evidence="18">
    <location>
        <begin position="171"/>
        <end position="205"/>
    </location>
</feature>
<feature type="transmembrane region" description="Helical" evidence="19">
    <location>
        <begin position="319"/>
        <end position="341"/>
    </location>
</feature>
<evidence type="ECO:0000256" key="1">
    <source>
        <dbReference type="ARBA" id="ARBA00004304"/>
    </source>
</evidence>
<evidence type="ECO:0000313" key="22">
    <source>
        <dbReference type="Proteomes" id="UP000287144"/>
    </source>
</evidence>
<organism evidence="21 22">
    <name type="scientific">Fusarium oligoseptatum</name>
    <dbReference type="NCBI Taxonomy" id="2604345"/>
    <lineage>
        <taxon>Eukaryota</taxon>
        <taxon>Fungi</taxon>
        <taxon>Dikarya</taxon>
        <taxon>Ascomycota</taxon>
        <taxon>Pezizomycotina</taxon>
        <taxon>Sordariomycetes</taxon>
        <taxon>Hypocreomycetidae</taxon>
        <taxon>Hypocreales</taxon>
        <taxon>Nectriaceae</taxon>
        <taxon>Fusarium</taxon>
        <taxon>Fusarium solani species complex</taxon>
    </lineage>
</organism>
<sequence length="390" mass="43389">MEWMRLKLQATQRDQFITHLLNGTRQIFLRKPLDPNKAAAFPRCIGRSYSLFLLPLLATSAYGAENLDCSNIRVDGQKFDLSKLKGAHSAVTSRFVPSIPGHYNTTYTLDVCGPLEKKGANKCPNGTRVCAVTHLLSNESKDESDQIANWVAIAGNLENAGGSRFEVTPTRLKTSDSNADRQKEGLRLVLTGGRDPLSDKVPKKEKKDQKAIIEFLCDPDKEGTEGEWVWGEGSGKLKARDDEKKEGDDKEKEGDKDGDKGGEESTIEHQLKHDNATLIWDSFEEEKGVGVLRLTWHTKYACESQTGGGDGDSSSHWGFFTWFILIAFLGIAGYLIFASWINFTRYGARGWDLLPHSDAIRDIPYLLKDWIRRVLNTVQGTGSRGGYSAV</sequence>
<dbReference type="SUPFAM" id="SSF50911">
    <property type="entry name" value="Mannose 6-phosphate receptor domain"/>
    <property type="match status" value="1"/>
</dbReference>
<name>A0A428TUT5_9HYPO</name>
<evidence type="ECO:0000256" key="2">
    <source>
        <dbReference type="ARBA" id="ARBA00004358"/>
    </source>
</evidence>
<evidence type="ECO:0000256" key="11">
    <source>
        <dbReference type="ARBA" id="ARBA00022989"/>
    </source>
</evidence>
<feature type="region of interest" description="Disordered" evidence="18">
    <location>
        <begin position="224"/>
        <end position="268"/>
    </location>
</feature>
<evidence type="ECO:0000256" key="19">
    <source>
        <dbReference type="SAM" id="Phobius"/>
    </source>
</evidence>
<dbReference type="GO" id="GO:0015031">
    <property type="term" value="P:protein transport"/>
    <property type="evidence" value="ECO:0007669"/>
    <property type="project" value="UniProtKB-KW"/>
</dbReference>
<evidence type="ECO:0000256" key="7">
    <source>
        <dbReference type="ARBA" id="ARBA00022448"/>
    </source>
</evidence>
<keyword evidence="17" id="KW-0968">Cytoplasmic vesicle</keyword>
<reference evidence="21 22" key="1">
    <citation type="submission" date="2017-06" db="EMBL/GenBank/DDBJ databases">
        <title>Comparative genomic analysis of Ambrosia Fusariam Clade fungi.</title>
        <authorList>
            <person name="Stajich J.E."/>
            <person name="Carrillo J."/>
            <person name="Kijimoto T."/>
            <person name="Eskalen A."/>
            <person name="O'Donnell K."/>
            <person name="Kasson M."/>
        </authorList>
    </citation>
    <scope>NUCLEOTIDE SEQUENCE [LARGE SCALE GENOMIC DNA]</scope>
    <source>
        <strain evidence="21 22">NRRL62579</strain>
    </source>
</reference>
<dbReference type="InterPro" id="IPR044865">
    <property type="entry name" value="MRH_dom"/>
</dbReference>
<dbReference type="GO" id="GO:0030659">
    <property type="term" value="C:cytoplasmic vesicle membrane"/>
    <property type="evidence" value="ECO:0007669"/>
    <property type="project" value="UniProtKB-SubCell"/>
</dbReference>
<feature type="domain" description="MRH" evidence="20">
    <location>
        <begin position="67"/>
        <end position="304"/>
    </location>
</feature>
<feature type="compositionally biased region" description="Basic and acidic residues" evidence="18">
    <location>
        <begin position="238"/>
        <end position="268"/>
    </location>
</feature>
<dbReference type="GO" id="GO:0031966">
    <property type="term" value="C:mitochondrial membrane"/>
    <property type="evidence" value="ECO:0007669"/>
    <property type="project" value="UniProtKB-SubCell"/>
</dbReference>
<evidence type="ECO:0000256" key="8">
    <source>
        <dbReference type="ARBA" id="ARBA00022692"/>
    </source>
</evidence>
<keyword evidence="13" id="KW-0333">Golgi apparatus</keyword>